<keyword evidence="1" id="KW-0812">Transmembrane</keyword>
<comment type="caution">
    <text evidence="2">The sequence shown here is derived from an EMBL/GenBank/DDBJ whole genome shotgun (WGS) entry which is preliminary data.</text>
</comment>
<proteinExistence type="predicted"/>
<reference evidence="2" key="1">
    <citation type="submission" date="2021-02" db="EMBL/GenBank/DDBJ databases">
        <authorList>
            <person name="Nowell W R."/>
        </authorList>
    </citation>
    <scope>NUCLEOTIDE SEQUENCE</scope>
</reference>
<evidence type="ECO:0000313" key="4">
    <source>
        <dbReference type="Proteomes" id="UP000663828"/>
    </source>
</evidence>
<feature type="transmembrane region" description="Helical" evidence="1">
    <location>
        <begin position="69"/>
        <end position="95"/>
    </location>
</feature>
<evidence type="ECO:0000256" key="1">
    <source>
        <dbReference type="SAM" id="Phobius"/>
    </source>
</evidence>
<dbReference type="OrthoDB" id="10578612at2759"/>
<accession>A0A814WFF6</accession>
<organism evidence="2 4">
    <name type="scientific">Adineta ricciae</name>
    <name type="common">Rotifer</name>
    <dbReference type="NCBI Taxonomy" id="249248"/>
    <lineage>
        <taxon>Eukaryota</taxon>
        <taxon>Metazoa</taxon>
        <taxon>Spiralia</taxon>
        <taxon>Gnathifera</taxon>
        <taxon>Rotifera</taxon>
        <taxon>Eurotatoria</taxon>
        <taxon>Bdelloidea</taxon>
        <taxon>Adinetida</taxon>
        <taxon>Adinetidae</taxon>
        <taxon>Adineta</taxon>
    </lineage>
</organism>
<dbReference type="Proteomes" id="UP000663852">
    <property type="component" value="Unassembled WGS sequence"/>
</dbReference>
<keyword evidence="1" id="KW-0472">Membrane</keyword>
<evidence type="ECO:0000313" key="2">
    <source>
        <dbReference type="EMBL" id="CAF1203333.1"/>
    </source>
</evidence>
<evidence type="ECO:0000313" key="3">
    <source>
        <dbReference type="EMBL" id="CAF1537819.1"/>
    </source>
</evidence>
<sequence length="126" mass="13285">MPWKISSIASARQEPLYNERIGAVEILVYSIADTINNDKTTDAIKISIPDNPDASPEEKADKLRGGGDGAILAIALCCCLIFFVAPLVTGIVLAAKGEKEVGYPLIGVSLFLCFCGGGGGTYYKNS</sequence>
<dbReference type="AlphaFoldDB" id="A0A814WFF6"/>
<name>A0A814WFF6_ADIRI</name>
<feature type="transmembrane region" description="Helical" evidence="1">
    <location>
        <begin position="101"/>
        <end position="123"/>
    </location>
</feature>
<gene>
    <name evidence="3" type="ORF">EDS130_LOCUS45084</name>
    <name evidence="2" type="ORF">XAT740_LOCUS23800</name>
</gene>
<dbReference type="Proteomes" id="UP000663828">
    <property type="component" value="Unassembled WGS sequence"/>
</dbReference>
<keyword evidence="1" id="KW-1133">Transmembrane helix</keyword>
<dbReference type="EMBL" id="CAJNOR010001814">
    <property type="protein sequence ID" value="CAF1203333.1"/>
    <property type="molecule type" value="Genomic_DNA"/>
</dbReference>
<protein>
    <submittedName>
        <fullName evidence="2">Uncharacterized protein</fullName>
    </submittedName>
</protein>
<keyword evidence="4" id="KW-1185">Reference proteome</keyword>
<dbReference type="EMBL" id="CAJNOJ010000997">
    <property type="protein sequence ID" value="CAF1537819.1"/>
    <property type="molecule type" value="Genomic_DNA"/>
</dbReference>